<evidence type="ECO:0000313" key="5">
    <source>
        <dbReference type="Proteomes" id="UP000093352"/>
    </source>
</evidence>
<dbReference type="InterPro" id="IPR004474">
    <property type="entry name" value="LytR_CpsA_psr"/>
</dbReference>
<dbReference type="AlphaFoldDB" id="A0A371IMU4"/>
<feature type="domain" description="Cell envelope-related transcriptional attenuator" evidence="3">
    <location>
        <begin position="74"/>
        <end position="237"/>
    </location>
</feature>
<protein>
    <submittedName>
        <fullName evidence="4">LytR family transcriptional regulator</fullName>
    </submittedName>
</protein>
<feature type="compositionally biased region" description="Low complexity" evidence="2">
    <location>
        <begin position="395"/>
        <end position="442"/>
    </location>
</feature>
<dbReference type="PANTHER" id="PTHR33392">
    <property type="entry name" value="POLYISOPRENYL-TEICHOIC ACID--PEPTIDOGLYCAN TEICHOIC ACID TRANSFERASE TAGU"/>
    <property type="match status" value="1"/>
</dbReference>
<dbReference type="Pfam" id="PF03816">
    <property type="entry name" value="LytR_cpsA_psr"/>
    <property type="match status" value="1"/>
</dbReference>
<evidence type="ECO:0000313" key="4">
    <source>
        <dbReference type="EMBL" id="RDY21807.1"/>
    </source>
</evidence>
<feature type="compositionally biased region" description="Low complexity" evidence="2">
    <location>
        <begin position="368"/>
        <end position="379"/>
    </location>
</feature>
<name>A0A371IMU4_9FIRM</name>
<evidence type="ECO:0000256" key="2">
    <source>
        <dbReference type="SAM" id="MobiDB-lite"/>
    </source>
</evidence>
<dbReference type="RefSeq" id="WP_068912618.1">
    <property type="nucleotide sequence ID" value="NZ_MBEW02000004.1"/>
</dbReference>
<accession>A0A371IMU4</accession>
<feature type="region of interest" description="Disordered" evidence="2">
    <location>
        <begin position="363"/>
        <end position="461"/>
    </location>
</feature>
<dbReference type="STRING" id="1871336.BBG48_02805"/>
<evidence type="ECO:0000259" key="3">
    <source>
        <dbReference type="Pfam" id="PF03816"/>
    </source>
</evidence>
<reference evidence="4 5" key="1">
    <citation type="journal article" date="2016" name="Genome Announc.">
        <title>Draft Genome Sequence of Criibacterium bergeronii gen. nov., sp. nov., Strain CCRI-22567T, Isolated from a Vaginal Sample from a Woman with Bacterial Vaginosis.</title>
        <authorList>
            <person name="Maheux A.F."/>
            <person name="Berube E."/>
            <person name="Boudreau D.K."/>
            <person name="Raymond F."/>
            <person name="Corbeil J."/>
            <person name="Roy P.H."/>
            <person name="Boissinot M."/>
            <person name="Omar R.F."/>
        </authorList>
    </citation>
    <scope>NUCLEOTIDE SEQUENCE [LARGE SCALE GENOMIC DNA]</scope>
    <source>
        <strain evidence="4 5">CCRI-22567</strain>
    </source>
</reference>
<dbReference type="Gene3D" id="3.40.630.190">
    <property type="entry name" value="LCP protein"/>
    <property type="match status" value="1"/>
</dbReference>
<organism evidence="4 5">
    <name type="scientific">Criibacterium bergeronii</name>
    <dbReference type="NCBI Taxonomy" id="1871336"/>
    <lineage>
        <taxon>Bacteria</taxon>
        <taxon>Bacillati</taxon>
        <taxon>Bacillota</taxon>
        <taxon>Clostridia</taxon>
        <taxon>Peptostreptococcales</taxon>
        <taxon>Filifactoraceae</taxon>
        <taxon>Criibacterium</taxon>
    </lineage>
</organism>
<dbReference type="EMBL" id="MBEW02000004">
    <property type="protein sequence ID" value="RDY21807.1"/>
    <property type="molecule type" value="Genomic_DNA"/>
</dbReference>
<dbReference type="NCBIfam" id="TIGR00350">
    <property type="entry name" value="lytR_cpsA_psr"/>
    <property type="match status" value="1"/>
</dbReference>
<keyword evidence="5" id="KW-1185">Reference proteome</keyword>
<dbReference type="PANTHER" id="PTHR33392:SF6">
    <property type="entry name" value="POLYISOPRENYL-TEICHOIC ACID--PEPTIDOGLYCAN TEICHOIC ACID TRANSFERASE TAGU"/>
    <property type="match status" value="1"/>
</dbReference>
<dbReference type="Proteomes" id="UP000093352">
    <property type="component" value="Unassembled WGS sequence"/>
</dbReference>
<dbReference type="InterPro" id="IPR050922">
    <property type="entry name" value="LytR/CpsA/Psr_CW_biosynth"/>
</dbReference>
<comment type="similarity">
    <text evidence="1">Belongs to the LytR/CpsA/Psr (LCP) family.</text>
</comment>
<proteinExistence type="inferred from homology"/>
<sequence length="461" mass="51471">MQNNNKKRLKKRYIFLIVLALLLVLFGVVYFKFSKAYNDTVYKEFDTITSDENKDVKIDKTKINFLILGMEHSRSDAIMVATYDTQIKRLDVMSLHRDTYVSSREGLYKDPALYKLNSLYSYPSEDDGVKRVAKEASSITGLPINEYIMVDYDAVAKIVDAVGGVDVDLPFAMNYDDVWSKPATHIHIPKGLNHLNGENAVKYLRWRQNNGGAHGQEGDLGRVKRQHEFMQKLLDKAIDPVILPKVIDVALKNVKTSVDFNSAVALGTNAATMDKTNVHFYSQIGEATYFHSLSYFMSDKESNRALFQKAINDMTITEEDLKPSTNFLAEIKLKRSYNSTKTTKSQNNSSYYDDTTIKINDVSGTTKNNSNNDVIFNNNPKNSAPTDEQINNSVTNGSPDSSNNSSNQDTPQTNTPQPDPSTVIAPETQEPAPTPAPVVTEPVPAPEPQEPPTNTEGSPIF</sequence>
<comment type="caution">
    <text evidence="4">The sequence shown here is derived from an EMBL/GenBank/DDBJ whole genome shotgun (WGS) entry which is preliminary data.</text>
</comment>
<evidence type="ECO:0000256" key="1">
    <source>
        <dbReference type="ARBA" id="ARBA00006068"/>
    </source>
</evidence>
<gene>
    <name evidence="4" type="ORF">BBG48_002970</name>
</gene>
<feature type="compositionally biased region" description="Polar residues" evidence="2">
    <location>
        <begin position="380"/>
        <end position="394"/>
    </location>
</feature>